<keyword evidence="3" id="KW-1185">Reference proteome</keyword>
<dbReference type="OrthoDB" id="2958217at2759"/>
<feature type="non-terminal residue" evidence="2">
    <location>
        <position position="53"/>
    </location>
</feature>
<gene>
    <name evidence="2" type="ORF">BCR34DRAFT_465442</name>
</gene>
<proteinExistence type="predicted"/>
<evidence type="ECO:0000259" key="1">
    <source>
        <dbReference type="Pfam" id="PF06985"/>
    </source>
</evidence>
<dbReference type="Pfam" id="PF06985">
    <property type="entry name" value="HET"/>
    <property type="match status" value="1"/>
</dbReference>
<dbReference type="AlphaFoldDB" id="A0A1Y1ZG76"/>
<feature type="domain" description="Heterokaryon incompatibility" evidence="1">
    <location>
        <begin position="3"/>
        <end position="53"/>
    </location>
</feature>
<dbReference type="PANTHER" id="PTHR33112">
    <property type="entry name" value="DOMAIN PROTEIN, PUTATIVE-RELATED"/>
    <property type="match status" value="1"/>
</dbReference>
<name>A0A1Y1ZG76_9PLEO</name>
<comment type="caution">
    <text evidence="2">The sequence shown here is derived from an EMBL/GenBank/DDBJ whole genome shotgun (WGS) entry which is preliminary data.</text>
</comment>
<dbReference type="EMBL" id="MCFA01000094">
    <property type="protein sequence ID" value="ORY08835.1"/>
    <property type="molecule type" value="Genomic_DNA"/>
</dbReference>
<dbReference type="PANTHER" id="PTHR33112:SF16">
    <property type="entry name" value="HETEROKARYON INCOMPATIBILITY DOMAIN-CONTAINING PROTEIN"/>
    <property type="match status" value="1"/>
</dbReference>
<sequence length="53" mass="5849">PVFRDTVHLYIRLGYDYIWIDSLCILQGDAAGFATEAPHMGHIYAQAALVIAA</sequence>
<reference evidence="2 3" key="1">
    <citation type="submission" date="2016-07" db="EMBL/GenBank/DDBJ databases">
        <title>Pervasive Adenine N6-methylation of Active Genes in Fungi.</title>
        <authorList>
            <consortium name="DOE Joint Genome Institute"/>
            <person name="Mondo S.J."/>
            <person name="Dannebaum R.O."/>
            <person name="Kuo R.C."/>
            <person name="Labutti K."/>
            <person name="Haridas S."/>
            <person name="Kuo A."/>
            <person name="Salamov A."/>
            <person name="Ahrendt S.R."/>
            <person name="Lipzen A."/>
            <person name="Sullivan W."/>
            <person name="Andreopoulos W.B."/>
            <person name="Clum A."/>
            <person name="Lindquist E."/>
            <person name="Daum C."/>
            <person name="Ramamoorthy G.K."/>
            <person name="Gryganskyi A."/>
            <person name="Culley D."/>
            <person name="Magnuson J.K."/>
            <person name="James T.Y."/>
            <person name="O'Malley M.A."/>
            <person name="Stajich J.E."/>
            <person name="Spatafora J.W."/>
            <person name="Visel A."/>
            <person name="Grigoriev I.V."/>
        </authorList>
    </citation>
    <scope>NUCLEOTIDE SEQUENCE [LARGE SCALE GENOMIC DNA]</scope>
    <source>
        <strain evidence="2 3">CBS 115471</strain>
    </source>
</reference>
<protein>
    <recommendedName>
        <fullName evidence="1">Heterokaryon incompatibility domain-containing protein</fullName>
    </recommendedName>
</protein>
<organism evidence="2 3">
    <name type="scientific">Clohesyomyces aquaticus</name>
    <dbReference type="NCBI Taxonomy" id="1231657"/>
    <lineage>
        <taxon>Eukaryota</taxon>
        <taxon>Fungi</taxon>
        <taxon>Dikarya</taxon>
        <taxon>Ascomycota</taxon>
        <taxon>Pezizomycotina</taxon>
        <taxon>Dothideomycetes</taxon>
        <taxon>Pleosporomycetidae</taxon>
        <taxon>Pleosporales</taxon>
        <taxon>Lindgomycetaceae</taxon>
        <taxon>Clohesyomyces</taxon>
    </lineage>
</organism>
<dbReference type="InterPro" id="IPR010730">
    <property type="entry name" value="HET"/>
</dbReference>
<accession>A0A1Y1ZG76</accession>
<evidence type="ECO:0000313" key="2">
    <source>
        <dbReference type="EMBL" id="ORY08835.1"/>
    </source>
</evidence>
<evidence type="ECO:0000313" key="3">
    <source>
        <dbReference type="Proteomes" id="UP000193144"/>
    </source>
</evidence>
<feature type="non-terminal residue" evidence="2">
    <location>
        <position position="1"/>
    </location>
</feature>
<dbReference type="Proteomes" id="UP000193144">
    <property type="component" value="Unassembled WGS sequence"/>
</dbReference>